<protein>
    <recommendedName>
        <fullName evidence="4">DUF3188 domain-containing protein</fullName>
    </recommendedName>
</protein>
<evidence type="ECO:0008006" key="4">
    <source>
        <dbReference type="Google" id="ProtNLM"/>
    </source>
</evidence>
<comment type="caution">
    <text evidence="2">The sequence shown here is derived from an EMBL/GenBank/DDBJ whole genome shotgun (WGS) entry which is preliminary data.</text>
</comment>
<proteinExistence type="predicted"/>
<evidence type="ECO:0000313" key="2">
    <source>
        <dbReference type="EMBL" id="MDR7165697.1"/>
    </source>
</evidence>
<feature type="transmembrane region" description="Helical" evidence="1">
    <location>
        <begin position="42"/>
        <end position="63"/>
    </location>
</feature>
<reference evidence="2" key="1">
    <citation type="submission" date="2023-07" db="EMBL/GenBank/DDBJ databases">
        <title>Sorghum-associated microbial communities from plants grown in Nebraska, USA.</title>
        <authorList>
            <person name="Schachtman D."/>
        </authorList>
    </citation>
    <scope>NUCLEOTIDE SEQUENCE</scope>
    <source>
        <strain evidence="2">BE261</strain>
    </source>
</reference>
<keyword evidence="1" id="KW-0472">Membrane</keyword>
<dbReference type="Proteomes" id="UP001262032">
    <property type="component" value="Unassembled WGS sequence"/>
</dbReference>
<evidence type="ECO:0000256" key="1">
    <source>
        <dbReference type="SAM" id="Phobius"/>
    </source>
</evidence>
<dbReference type="RefSeq" id="WP_310258322.1">
    <property type="nucleotide sequence ID" value="NZ_JAVDWN010000017.1"/>
</dbReference>
<keyword evidence="1" id="KW-1133">Transmembrane helix</keyword>
<name>A0AAW8NDN2_PSEOX</name>
<sequence>MLNEFWATASASYKAVVFGAMGLIAAGIVLNVIGQMTGNDAVTFSSLAVIGGGLVLHAAGVVIRGHSVQKLIRKHSTKG</sequence>
<dbReference type="EMBL" id="JAVDWN010000017">
    <property type="protein sequence ID" value="MDR7165697.1"/>
    <property type="molecule type" value="Genomic_DNA"/>
</dbReference>
<evidence type="ECO:0000313" key="3">
    <source>
        <dbReference type="Proteomes" id="UP001262032"/>
    </source>
</evidence>
<dbReference type="InterPro" id="IPR021524">
    <property type="entry name" value="DUF3188"/>
</dbReference>
<keyword evidence="1" id="KW-0812">Transmembrane</keyword>
<feature type="transmembrane region" description="Helical" evidence="1">
    <location>
        <begin position="12"/>
        <end position="36"/>
    </location>
</feature>
<dbReference type="Pfam" id="PF11384">
    <property type="entry name" value="DUF3188"/>
    <property type="match status" value="1"/>
</dbReference>
<gene>
    <name evidence="2" type="ORF">J2X12_003751</name>
</gene>
<organism evidence="2 3">
    <name type="scientific">Pseudarthrobacter oxydans</name>
    <name type="common">Arthrobacter oxydans</name>
    <dbReference type="NCBI Taxonomy" id="1671"/>
    <lineage>
        <taxon>Bacteria</taxon>
        <taxon>Bacillati</taxon>
        <taxon>Actinomycetota</taxon>
        <taxon>Actinomycetes</taxon>
        <taxon>Micrococcales</taxon>
        <taxon>Micrococcaceae</taxon>
        <taxon>Pseudarthrobacter</taxon>
    </lineage>
</organism>
<accession>A0AAW8NDN2</accession>
<dbReference type="AlphaFoldDB" id="A0AAW8NDN2"/>